<organism evidence="6 7">
    <name type="scientific">Saccharothrix syringae</name>
    <name type="common">Nocardiopsis syringae</name>
    <dbReference type="NCBI Taxonomy" id="103733"/>
    <lineage>
        <taxon>Bacteria</taxon>
        <taxon>Bacillati</taxon>
        <taxon>Actinomycetota</taxon>
        <taxon>Actinomycetes</taxon>
        <taxon>Pseudonocardiales</taxon>
        <taxon>Pseudonocardiaceae</taxon>
        <taxon>Saccharothrix</taxon>
    </lineage>
</organism>
<dbReference type="InterPro" id="IPR014746">
    <property type="entry name" value="Gln_synth/guanido_kin_cat_dom"/>
</dbReference>
<dbReference type="Proteomes" id="UP000325787">
    <property type="component" value="Chromosome"/>
</dbReference>
<name>A0A5Q0H1U2_SACSY</name>
<sequence length="470" mass="50427">MIGGIAVPGSTAPVERRDLEGVFAKPPGAAERVGLETEIAAVDPVTGDSRPYHGERGVRALLDAVLGVGGWHPVRHGADLVALTRDDGAQITLEPGGAVEYGSAPHGDLVTLLDRTRRDLAALAGCAARVGIALVPGANYPFTGISGAKWAPKPHSEIVRDHLARIGAGGAWGPHVMALTLSTQVTLDYTGPADLARKLRAQVAASTAAAALFVNSPLEAGRPTGLLSRRMRYWTRHDPRRTGVLAPALAEGFTAADFVDWALALRMIYRRDRAGRYVPAPDRPFAVLLDEGFGDGTAPDLADWLLHLSQIWTDVRLRRTLELRAVDGPPHAALGAVPAFWVGLTYDASSCADAWELLRRHTAADHRALVDDVAARGLRARLAGTPVAEVAAELLRLARRGLAARVDRGLEHPSATALLEPLEEVAATGTTFAEQCLRRWSGEFHESPERYVRAYRIPVDHECVPGRLLR</sequence>
<dbReference type="SUPFAM" id="SSF55931">
    <property type="entry name" value="Glutamine synthetase/guanido kinase"/>
    <property type="match status" value="1"/>
</dbReference>
<proteinExistence type="inferred from homology"/>
<dbReference type="OrthoDB" id="9780152at2"/>
<dbReference type="PIRSF" id="PIRSF017901">
    <property type="entry name" value="GCL"/>
    <property type="match status" value="1"/>
</dbReference>
<dbReference type="EC" id="6.3.2.2" evidence="5"/>
<evidence type="ECO:0000313" key="6">
    <source>
        <dbReference type="EMBL" id="QFZ20168.1"/>
    </source>
</evidence>
<keyword evidence="3 5" id="KW-0067">ATP-binding</keyword>
<comment type="catalytic activity">
    <reaction evidence="4 5">
        <text>L-cysteine + L-glutamate + ATP = gamma-L-glutamyl-L-cysteine + ADP + phosphate + H(+)</text>
        <dbReference type="Rhea" id="RHEA:13285"/>
        <dbReference type="ChEBI" id="CHEBI:15378"/>
        <dbReference type="ChEBI" id="CHEBI:29985"/>
        <dbReference type="ChEBI" id="CHEBI:30616"/>
        <dbReference type="ChEBI" id="CHEBI:35235"/>
        <dbReference type="ChEBI" id="CHEBI:43474"/>
        <dbReference type="ChEBI" id="CHEBI:58173"/>
        <dbReference type="ChEBI" id="CHEBI:456216"/>
        <dbReference type="EC" id="6.3.2.2"/>
    </reaction>
</comment>
<dbReference type="InterPro" id="IPR006336">
    <property type="entry name" value="GCS2"/>
</dbReference>
<dbReference type="EMBL" id="CP034550">
    <property type="protein sequence ID" value="QFZ20168.1"/>
    <property type="molecule type" value="Genomic_DNA"/>
</dbReference>
<dbReference type="GO" id="GO:0005524">
    <property type="term" value="F:ATP binding"/>
    <property type="evidence" value="ECO:0007669"/>
    <property type="project" value="UniProtKB-UniRule"/>
</dbReference>
<dbReference type="PANTHER" id="PTHR34378:SF1">
    <property type="entry name" value="GLUTAMATE--CYSTEINE LIGASE, CHLOROPLASTIC"/>
    <property type="match status" value="1"/>
</dbReference>
<dbReference type="KEGG" id="ssyi:EKG83_24610"/>
<evidence type="ECO:0000256" key="4">
    <source>
        <dbReference type="ARBA" id="ARBA00048819"/>
    </source>
</evidence>
<evidence type="ECO:0000256" key="5">
    <source>
        <dbReference type="PIRNR" id="PIRNR017901"/>
    </source>
</evidence>
<gene>
    <name evidence="6" type="ORF">EKG83_24610</name>
</gene>
<protein>
    <recommendedName>
        <fullName evidence="5">Glutamate--cysteine ligase</fullName>
        <ecNumber evidence="5">6.3.2.2</ecNumber>
    </recommendedName>
</protein>
<evidence type="ECO:0000313" key="7">
    <source>
        <dbReference type="Proteomes" id="UP000325787"/>
    </source>
</evidence>
<comment type="function">
    <text evidence="5">Catalyzes the synthesis of gamma-glutamylcysteine (gamma-GC).</text>
</comment>
<dbReference type="InterPro" id="IPR035434">
    <property type="entry name" value="GCL_bact_plant"/>
</dbReference>
<comment type="similarity">
    <text evidence="5">Belongs to the glutamate--cysteine ligase type 2 family. EgtA subfamily.</text>
</comment>
<dbReference type="Gene3D" id="3.30.590.20">
    <property type="match status" value="1"/>
</dbReference>
<keyword evidence="2 5" id="KW-0547">Nucleotide-binding</keyword>
<keyword evidence="7" id="KW-1185">Reference proteome</keyword>
<evidence type="ECO:0000256" key="2">
    <source>
        <dbReference type="ARBA" id="ARBA00022741"/>
    </source>
</evidence>
<keyword evidence="1 5" id="KW-0436">Ligase</keyword>
<evidence type="ECO:0000256" key="3">
    <source>
        <dbReference type="ARBA" id="ARBA00022840"/>
    </source>
</evidence>
<accession>A0A5Q0H1U2</accession>
<evidence type="ECO:0000256" key="1">
    <source>
        <dbReference type="ARBA" id="ARBA00022598"/>
    </source>
</evidence>
<dbReference type="AlphaFoldDB" id="A0A5Q0H1U2"/>
<dbReference type="PANTHER" id="PTHR34378">
    <property type="entry name" value="GLUTAMATE--CYSTEINE LIGASE, CHLOROPLASTIC"/>
    <property type="match status" value="1"/>
</dbReference>
<reference evidence="7" key="1">
    <citation type="journal article" date="2021" name="Curr. Microbiol.">
        <title>Complete genome of nocamycin-producing strain Saccharothrix syringae NRRL B-16468 reveals the biosynthetic potential for secondary metabolites.</title>
        <authorList>
            <person name="Mo X."/>
            <person name="Yang S."/>
        </authorList>
    </citation>
    <scope>NUCLEOTIDE SEQUENCE [LARGE SCALE GENOMIC DNA]</scope>
    <source>
        <strain evidence="7">ATCC 51364 / DSM 43886 / JCM 6844 / KCTC 9398 / NBRC 14523 / NRRL B-16468 / INA 2240</strain>
    </source>
</reference>
<dbReference type="GO" id="GO:0004357">
    <property type="term" value="F:glutamate-cysteine ligase activity"/>
    <property type="evidence" value="ECO:0007669"/>
    <property type="project" value="UniProtKB-UniRule"/>
</dbReference>
<dbReference type="GO" id="GO:0006750">
    <property type="term" value="P:glutathione biosynthetic process"/>
    <property type="evidence" value="ECO:0007669"/>
    <property type="project" value="UniProtKB-UniRule"/>
</dbReference>
<dbReference type="Pfam" id="PF04107">
    <property type="entry name" value="GCS2"/>
    <property type="match status" value="1"/>
</dbReference>